<evidence type="ECO:0000256" key="1">
    <source>
        <dbReference type="SAM" id="MobiDB-lite"/>
    </source>
</evidence>
<dbReference type="Gene3D" id="3.60.110.10">
    <property type="entry name" value="Carbon-nitrogen hydrolase"/>
    <property type="match status" value="1"/>
</dbReference>
<dbReference type="InterPro" id="IPR003010">
    <property type="entry name" value="C-N_Hydrolase"/>
</dbReference>
<evidence type="ECO:0000313" key="4">
    <source>
        <dbReference type="Proteomes" id="UP001524642"/>
    </source>
</evidence>
<organism evidence="3 4">
    <name type="scientific">Roseomonas populi</name>
    <dbReference type="NCBI Taxonomy" id="3121582"/>
    <lineage>
        <taxon>Bacteria</taxon>
        <taxon>Pseudomonadati</taxon>
        <taxon>Pseudomonadota</taxon>
        <taxon>Alphaproteobacteria</taxon>
        <taxon>Acetobacterales</taxon>
        <taxon>Roseomonadaceae</taxon>
        <taxon>Roseomonas</taxon>
    </lineage>
</organism>
<keyword evidence="4" id="KW-1185">Reference proteome</keyword>
<evidence type="ECO:0000259" key="2">
    <source>
        <dbReference type="PROSITE" id="PS50263"/>
    </source>
</evidence>
<feature type="domain" description="CN hydrolase" evidence="2">
    <location>
        <begin position="5"/>
        <end position="235"/>
    </location>
</feature>
<accession>A0ABT1X985</accession>
<evidence type="ECO:0000313" key="3">
    <source>
        <dbReference type="EMBL" id="MCR0984673.1"/>
    </source>
</evidence>
<dbReference type="Pfam" id="PF00795">
    <property type="entry name" value="CN_hydrolase"/>
    <property type="match status" value="1"/>
</dbReference>
<dbReference type="SUPFAM" id="SSF56317">
    <property type="entry name" value="Carbon-nitrogen hydrolase"/>
    <property type="match status" value="1"/>
</dbReference>
<dbReference type="EMBL" id="JANJOU010000023">
    <property type="protein sequence ID" value="MCR0984673.1"/>
    <property type="molecule type" value="Genomic_DNA"/>
</dbReference>
<gene>
    <name evidence="3" type="ORF">NRP21_21675</name>
</gene>
<name>A0ABT1X985_9PROT</name>
<dbReference type="Proteomes" id="UP001524642">
    <property type="component" value="Unassembled WGS sequence"/>
</dbReference>
<reference evidence="3 4" key="1">
    <citation type="submission" date="2022-06" db="EMBL/GenBank/DDBJ databases">
        <title>Roseomonas CN29.</title>
        <authorList>
            <person name="Cheng Y."/>
            <person name="He X."/>
        </authorList>
    </citation>
    <scope>NUCLEOTIDE SEQUENCE [LARGE SCALE GENOMIC DNA]</scope>
    <source>
        <strain evidence="3 4">CN29</strain>
    </source>
</reference>
<dbReference type="RefSeq" id="WP_257718328.1">
    <property type="nucleotide sequence ID" value="NZ_JANJOU010000023.1"/>
</dbReference>
<sequence length="469" mass="49088">MPNPLRIALAAFNPRMAAPEANAAGLAALRAQAAEAGADLLLTPAHSLSGAVPPAVAADPGFAAACETALAPLAVAPGPAMTVGLPSHLGDCLHDSVLLLAEGAVRGRRAAHHPRPGFDSGPVPGPLALGDLRLGLMPGADWRDPTIPETLAETGAEILVALDSLPEETGGPERILQAALARVVENGLPLLLLNRLGAEEESAHDGAALILNADRGPALQTPPFTESLTLTEWHNKGGTWRCAPSQPPPPMQEEERLWQAMLLTLRDHALRFFPAPILIALDEDPNTALTAALAVDAFGADSIKVRGFLLQEAAAPLARRLGLASSILDLGSALECLGDTLPPAAPYLREPLRRLAMDMLTRAGQGVQLVAGPSTCSAAIFPLRYLSADQRRRLAEWRNAGRPAGALGAEHPALPLPADDPAPADRPANGLSLWQSMVRADYKRRLLPPGLNIAPRAFGQAQKDRAQAS</sequence>
<feature type="region of interest" description="Disordered" evidence="1">
    <location>
        <begin position="406"/>
        <end position="429"/>
    </location>
</feature>
<proteinExistence type="predicted"/>
<dbReference type="InterPro" id="IPR036526">
    <property type="entry name" value="C-N_Hydrolase_sf"/>
</dbReference>
<dbReference type="PROSITE" id="PS50263">
    <property type="entry name" value="CN_HYDROLASE"/>
    <property type="match status" value="1"/>
</dbReference>
<comment type="caution">
    <text evidence="3">The sequence shown here is derived from an EMBL/GenBank/DDBJ whole genome shotgun (WGS) entry which is preliminary data.</text>
</comment>
<protein>
    <recommendedName>
        <fullName evidence="2">CN hydrolase domain-containing protein</fullName>
    </recommendedName>
</protein>